<name>A0A015JSD6_RHIIW</name>
<dbReference type="HOGENOM" id="CLU_200683_0_0_1"/>
<accession>A0A015JSD6</accession>
<dbReference type="AlphaFoldDB" id="A0A015JSD6"/>
<feature type="compositionally biased region" description="Basic and acidic residues" evidence="1">
    <location>
        <begin position="21"/>
        <end position="35"/>
    </location>
</feature>
<sequence>MATIVTASPLNLDQLIKRKTSQKDKSPSKEKDGKVKAMFTSPEDGISKGGKGGP</sequence>
<reference evidence="2 3" key="1">
    <citation type="submission" date="2014-02" db="EMBL/GenBank/DDBJ databases">
        <title>Single nucleus genome sequencing reveals high similarity among nuclei of an endomycorrhizal fungus.</title>
        <authorList>
            <person name="Lin K."/>
            <person name="Geurts R."/>
            <person name="Zhang Z."/>
            <person name="Limpens E."/>
            <person name="Saunders D.G."/>
            <person name="Mu D."/>
            <person name="Pang E."/>
            <person name="Cao H."/>
            <person name="Cha H."/>
            <person name="Lin T."/>
            <person name="Zhou Q."/>
            <person name="Shang Y."/>
            <person name="Li Y."/>
            <person name="Ivanov S."/>
            <person name="Sharma T."/>
            <person name="Velzen R.V."/>
            <person name="Ruijter N.D."/>
            <person name="Aanen D.K."/>
            <person name="Win J."/>
            <person name="Kamoun S."/>
            <person name="Bisseling T."/>
            <person name="Huang S."/>
        </authorList>
    </citation>
    <scope>NUCLEOTIDE SEQUENCE [LARGE SCALE GENOMIC DNA]</scope>
    <source>
        <strain evidence="3">DAOM197198w</strain>
    </source>
</reference>
<proteinExistence type="predicted"/>
<comment type="caution">
    <text evidence="2">The sequence shown here is derived from an EMBL/GenBank/DDBJ whole genome shotgun (WGS) entry which is preliminary data.</text>
</comment>
<evidence type="ECO:0000313" key="2">
    <source>
        <dbReference type="EMBL" id="EXX57959.1"/>
    </source>
</evidence>
<dbReference type="OrthoDB" id="2356192at2759"/>
<keyword evidence="3" id="KW-1185">Reference proteome</keyword>
<evidence type="ECO:0000256" key="1">
    <source>
        <dbReference type="SAM" id="MobiDB-lite"/>
    </source>
</evidence>
<feature type="region of interest" description="Disordered" evidence="1">
    <location>
        <begin position="15"/>
        <end position="54"/>
    </location>
</feature>
<protein>
    <submittedName>
        <fullName evidence="2">Uncharacterized protein</fullName>
    </submittedName>
</protein>
<organism evidence="2 3">
    <name type="scientific">Rhizophagus irregularis (strain DAOM 197198w)</name>
    <name type="common">Glomus intraradices</name>
    <dbReference type="NCBI Taxonomy" id="1432141"/>
    <lineage>
        <taxon>Eukaryota</taxon>
        <taxon>Fungi</taxon>
        <taxon>Fungi incertae sedis</taxon>
        <taxon>Mucoromycota</taxon>
        <taxon>Glomeromycotina</taxon>
        <taxon>Glomeromycetes</taxon>
        <taxon>Glomerales</taxon>
        <taxon>Glomeraceae</taxon>
        <taxon>Rhizophagus</taxon>
    </lineage>
</organism>
<evidence type="ECO:0000313" key="3">
    <source>
        <dbReference type="Proteomes" id="UP000022910"/>
    </source>
</evidence>
<dbReference type="EMBL" id="JEMT01027164">
    <property type="protein sequence ID" value="EXX57959.1"/>
    <property type="molecule type" value="Genomic_DNA"/>
</dbReference>
<gene>
    <name evidence="2" type="ORF">RirG_202300</name>
</gene>
<dbReference type="Proteomes" id="UP000022910">
    <property type="component" value="Unassembled WGS sequence"/>
</dbReference>